<evidence type="ECO:0000313" key="2">
    <source>
        <dbReference type="Proteomes" id="UP000051836"/>
    </source>
</evidence>
<comment type="caution">
    <text evidence="1">The sequence shown here is derived from an EMBL/GenBank/DDBJ whole genome shotgun (WGS) entry which is preliminary data.</text>
</comment>
<name>A0A0Q3ML65_AMAAE</name>
<dbReference type="STRING" id="12930.A0A0Q3ML65"/>
<dbReference type="Proteomes" id="UP000051836">
    <property type="component" value="Unassembled WGS sequence"/>
</dbReference>
<sequence length="80" mass="9192">MMAQRGQPAPHAMAAKEELYSKVIPRRNRQHRAGTIKHGSSLEILLSMGFPKARAPDTTVRSQFKFTDEILRTKTRWRNS</sequence>
<evidence type="ECO:0000313" key="1">
    <source>
        <dbReference type="EMBL" id="KQK83256.1"/>
    </source>
</evidence>
<dbReference type="OrthoDB" id="9949549at2759"/>
<dbReference type="EMBL" id="LMAW01001558">
    <property type="protein sequence ID" value="KQK83256.1"/>
    <property type="molecule type" value="Genomic_DNA"/>
</dbReference>
<gene>
    <name evidence="1" type="ORF">AAES_65733</name>
</gene>
<organism evidence="1 2">
    <name type="scientific">Amazona aestiva</name>
    <name type="common">Blue-fronted Amazon parrot</name>
    <dbReference type="NCBI Taxonomy" id="12930"/>
    <lineage>
        <taxon>Eukaryota</taxon>
        <taxon>Metazoa</taxon>
        <taxon>Chordata</taxon>
        <taxon>Craniata</taxon>
        <taxon>Vertebrata</taxon>
        <taxon>Euteleostomi</taxon>
        <taxon>Archelosauria</taxon>
        <taxon>Archosauria</taxon>
        <taxon>Dinosauria</taxon>
        <taxon>Saurischia</taxon>
        <taxon>Theropoda</taxon>
        <taxon>Coelurosauria</taxon>
        <taxon>Aves</taxon>
        <taxon>Neognathae</taxon>
        <taxon>Neoaves</taxon>
        <taxon>Telluraves</taxon>
        <taxon>Australaves</taxon>
        <taxon>Psittaciformes</taxon>
        <taxon>Psittacidae</taxon>
        <taxon>Amazona</taxon>
    </lineage>
</organism>
<protein>
    <submittedName>
        <fullName evidence="1">Uncharacterized protein</fullName>
    </submittedName>
</protein>
<dbReference type="AlphaFoldDB" id="A0A0Q3ML65"/>
<accession>A0A0Q3ML65</accession>
<keyword evidence="2" id="KW-1185">Reference proteome</keyword>
<proteinExistence type="predicted"/>
<reference evidence="1 2" key="1">
    <citation type="submission" date="2015-10" db="EMBL/GenBank/DDBJ databases">
        <authorList>
            <person name="Gilbert D.G."/>
        </authorList>
    </citation>
    <scope>NUCLEOTIDE SEQUENCE [LARGE SCALE GENOMIC DNA]</scope>
    <source>
        <strain evidence="1">FVVF132</strain>
    </source>
</reference>